<keyword evidence="4" id="KW-1185">Reference proteome</keyword>
<evidence type="ECO:0000259" key="2">
    <source>
        <dbReference type="Pfam" id="PF00501"/>
    </source>
</evidence>
<dbReference type="PROSITE" id="PS00455">
    <property type="entry name" value="AMP_BINDING"/>
    <property type="match status" value="1"/>
</dbReference>
<sequence length="615" mass="65499">MSMKPDADPDPKDLSLELAPAEVVVTYRAGGVMELRSPQPLQPYPATLAAALRRWAEEAPERVLLGERRDGQLFELSYGSAWARIRRLGAALLARGLSAARPLMLLSDNSVDNALLQLAAMYVGVPAVPVSPAYSLVSQDLENLRHIAAQVEPGLVFAADGARFARALAAVGAPALVGRDPGGGHTVLSDMLSETCSLEHADLAHAATGPDTVAKILFTSGSTSRPKGVINTQRMLCSNQQAIAQCWPFLRARPPVLVDWLPWHHTFGGNHNFNMALYHGGSLYVDEGKPAPGLIERTVDNLRAVPPTLYFNVPRGFEVLLPYLERDEALCERFFSRLDVIFYAGAALPPNLWARLAAVAERAGAAGRVLMTSAWGSTETSPLVTSVHFPIAHAGIIGLPAPGCELKLVPREGKLEMRVRGPNVTPGYHREPELTAAAFDADGYYCIGDAGRLADPTDPRKGIVFDGRVAEDFKLTSGTWVSVGALRVAFIAAAAPVVQDVVVAGEGRRAAGVLVFLNLDGCRTVAPDVSSDRFAEDPRIRAHLAAALAAHNAAHAGSSSRTIAGAVLLREPPAIDAGEITDKGYINQRAVLRRRAADVARLYASPADPALIVAG</sequence>
<dbReference type="Pfam" id="PF23562">
    <property type="entry name" value="AMP-binding_C_3"/>
    <property type="match status" value="1"/>
</dbReference>
<evidence type="ECO:0000256" key="1">
    <source>
        <dbReference type="ARBA" id="ARBA00006432"/>
    </source>
</evidence>
<comment type="similarity">
    <text evidence="1">Belongs to the ATP-dependent AMP-binding enzyme family.</text>
</comment>
<evidence type="ECO:0000313" key="4">
    <source>
        <dbReference type="Proteomes" id="UP001217838"/>
    </source>
</evidence>
<gene>
    <name evidence="3" type="ORF">POL58_45030</name>
</gene>
<dbReference type="Proteomes" id="UP001217838">
    <property type="component" value="Unassembled WGS sequence"/>
</dbReference>
<organism evidence="3 4">
    <name type="scientific">Nannocystis radixulma</name>
    <dbReference type="NCBI Taxonomy" id="2995305"/>
    <lineage>
        <taxon>Bacteria</taxon>
        <taxon>Pseudomonadati</taxon>
        <taxon>Myxococcota</taxon>
        <taxon>Polyangia</taxon>
        <taxon>Nannocystales</taxon>
        <taxon>Nannocystaceae</taxon>
        <taxon>Nannocystis</taxon>
    </lineage>
</organism>
<dbReference type="Pfam" id="PF00501">
    <property type="entry name" value="AMP-binding"/>
    <property type="match status" value="1"/>
</dbReference>
<dbReference type="PANTHER" id="PTHR43201:SF8">
    <property type="entry name" value="ACYL-COA SYNTHETASE FAMILY MEMBER 3"/>
    <property type="match status" value="1"/>
</dbReference>
<accession>A0ABT5BPX9</accession>
<dbReference type="Gene3D" id="3.40.50.12780">
    <property type="entry name" value="N-terminal domain of ligase-like"/>
    <property type="match status" value="1"/>
</dbReference>
<dbReference type="PANTHER" id="PTHR43201">
    <property type="entry name" value="ACYL-COA SYNTHETASE"/>
    <property type="match status" value="1"/>
</dbReference>
<feature type="domain" description="AMP-dependent synthetase/ligase" evidence="2">
    <location>
        <begin position="52"/>
        <end position="429"/>
    </location>
</feature>
<proteinExistence type="inferred from homology"/>
<reference evidence="3 4" key="1">
    <citation type="submission" date="2022-11" db="EMBL/GenBank/DDBJ databases">
        <title>Minimal conservation of predation-associated metabolite biosynthetic gene clusters underscores biosynthetic potential of Myxococcota including descriptions for ten novel species: Archangium lansinium sp. nov., Myxococcus landrumus sp. nov., Nannocystis bai.</title>
        <authorList>
            <person name="Ahearne A."/>
            <person name="Stevens C."/>
            <person name="Dowd S."/>
        </authorList>
    </citation>
    <scope>NUCLEOTIDE SEQUENCE [LARGE SCALE GENOMIC DNA]</scope>
    <source>
        <strain evidence="3 4">NCELM</strain>
    </source>
</reference>
<dbReference type="SUPFAM" id="SSF56801">
    <property type="entry name" value="Acetyl-CoA synthetase-like"/>
    <property type="match status" value="1"/>
</dbReference>
<dbReference type="InterPro" id="IPR000873">
    <property type="entry name" value="AMP-dep_synth/lig_dom"/>
</dbReference>
<protein>
    <submittedName>
        <fullName evidence="3">Feruloyl-CoA synthase</fullName>
    </submittedName>
</protein>
<dbReference type="EMBL" id="JAQNDN010000027">
    <property type="protein sequence ID" value="MDC0674991.1"/>
    <property type="molecule type" value="Genomic_DNA"/>
</dbReference>
<dbReference type="InterPro" id="IPR020845">
    <property type="entry name" value="AMP-binding_CS"/>
</dbReference>
<dbReference type="RefSeq" id="WP_272009659.1">
    <property type="nucleotide sequence ID" value="NZ_JAQNDN010000027.1"/>
</dbReference>
<evidence type="ECO:0000313" key="3">
    <source>
        <dbReference type="EMBL" id="MDC0674991.1"/>
    </source>
</evidence>
<name>A0ABT5BPX9_9BACT</name>
<comment type="caution">
    <text evidence="3">The sequence shown here is derived from an EMBL/GenBank/DDBJ whole genome shotgun (WGS) entry which is preliminary data.</text>
</comment>
<dbReference type="InterPro" id="IPR042099">
    <property type="entry name" value="ANL_N_sf"/>
</dbReference>